<keyword evidence="4 7" id="KW-0812">Transmembrane</keyword>
<dbReference type="InterPro" id="IPR035906">
    <property type="entry name" value="MetI-like_sf"/>
</dbReference>
<dbReference type="Gene3D" id="1.10.3720.10">
    <property type="entry name" value="MetI-like"/>
    <property type="match status" value="1"/>
</dbReference>
<dbReference type="Proteomes" id="UP001595973">
    <property type="component" value="Unassembled WGS sequence"/>
</dbReference>
<evidence type="ECO:0000313" key="9">
    <source>
        <dbReference type="EMBL" id="MFC4667766.1"/>
    </source>
</evidence>
<dbReference type="EMBL" id="JBHSGI010000002">
    <property type="protein sequence ID" value="MFC4667766.1"/>
    <property type="molecule type" value="Genomic_DNA"/>
</dbReference>
<proteinExistence type="inferred from homology"/>
<dbReference type="SUPFAM" id="SSF161098">
    <property type="entry name" value="MetI-like"/>
    <property type="match status" value="1"/>
</dbReference>
<reference evidence="10" key="1">
    <citation type="journal article" date="2019" name="Int. J. Syst. Evol. Microbiol.">
        <title>The Global Catalogue of Microorganisms (GCM) 10K type strain sequencing project: providing services to taxonomists for standard genome sequencing and annotation.</title>
        <authorList>
            <consortium name="The Broad Institute Genomics Platform"/>
            <consortium name="The Broad Institute Genome Sequencing Center for Infectious Disease"/>
            <person name="Wu L."/>
            <person name="Ma J."/>
        </authorList>
    </citation>
    <scope>NUCLEOTIDE SEQUENCE [LARGE SCALE GENOMIC DNA]</scope>
    <source>
        <strain evidence="10">CGMCC 4.7283</strain>
    </source>
</reference>
<evidence type="ECO:0000313" key="10">
    <source>
        <dbReference type="Proteomes" id="UP001595973"/>
    </source>
</evidence>
<evidence type="ECO:0000256" key="1">
    <source>
        <dbReference type="ARBA" id="ARBA00004651"/>
    </source>
</evidence>
<dbReference type="RefSeq" id="WP_380716000.1">
    <property type="nucleotide sequence ID" value="NZ_JBHSGI010000002.1"/>
</dbReference>
<evidence type="ECO:0000256" key="4">
    <source>
        <dbReference type="ARBA" id="ARBA00022692"/>
    </source>
</evidence>
<evidence type="ECO:0000259" key="8">
    <source>
        <dbReference type="PROSITE" id="PS50928"/>
    </source>
</evidence>
<keyword evidence="2 7" id="KW-0813">Transport</keyword>
<name>A0ABV9KCS8_9RHOB</name>
<dbReference type="PANTHER" id="PTHR30151:SF20">
    <property type="entry name" value="ABC TRANSPORTER PERMEASE PROTEIN HI_0355-RELATED"/>
    <property type="match status" value="1"/>
</dbReference>
<evidence type="ECO:0000256" key="2">
    <source>
        <dbReference type="ARBA" id="ARBA00022448"/>
    </source>
</evidence>
<evidence type="ECO:0000256" key="3">
    <source>
        <dbReference type="ARBA" id="ARBA00022475"/>
    </source>
</evidence>
<comment type="caution">
    <text evidence="9">The sequence shown here is derived from an EMBL/GenBank/DDBJ whole genome shotgun (WGS) entry which is preliminary data.</text>
</comment>
<feature type="transmembrane region" description="Helical" evidence="7">
    <location>
        <begin position="241"/>
        <end position="260"/>
    </location>
</feature>
<feature type="transmembrane region" description="Helical" evidence="7">
    <location>
        <begin position="118"/>
        <end position="140"/>
    </location>
</feature>
<keyword evidence="5 7" id="KW-1133">Transmembrane helix</keyword>
<feature type="transmembrane region" description="Helical" evidence="7">
    <location>
        <begin position="199"/>
        <end position="221"/>
    </location>
</feature>
<gene>
    <name evidence="9" type="ORF">ACFO5X_04305</name>
</gene>
<keyword evidence="6 7" id="KW-0472">Membrane</keyword>
<evidence type="ECO:0000256" key="6">
    <source>
        <dbReference type="ARBA" id="ARBA00023136"/>
    </source>
</evidence>
<feature type="domain" description="ABC transmembrane type-1" evidence="8">
    <location>
        <begin position="80"/>
        <end position="260"/>
    </location>
</feature>
<evidence type="ECO:0000256" key="7">
    <source>
        <dbReference type="RuleBase" id="RU363032"/>
    </source>
</evidence>
<sequence length="278" mass="29928">MSAASNTVTATTSGPSSKVIQRRRRRILRNAALPVLSAIVGLIVWEVVVRAFDIPAYLLPAPTEVVEVLFNRFGYLMTNLGYTMFSALLGFALAVLLGVGLGIAIASSPIVDRVVYPWLVISHAVPKVVVAPLLLVWIGFGVKSGVIFVVFFTFFTIVVNTVMGLKSADPDLLHMVRSMGASPMKVLWKIKLPNALPNIFTGIKIAATLAPVGAVIGEFVASNRGLGYVLIQAVGSMSIDLAFAAVFLVSGFGVIVWYLAELIEKRILPWHASQRGQH</sequence>
<comment type="subcellular location">
    <subcellularLocation>
        <location evidence="1 7">Cell membrane</location>
        <topology evidence="1 7">Multi-pass membrane protein</topology>
    </subcellularLocation>
</comment>
<dbReference type="Pfam" id="PF00528">
    <property type="entry name" value="BPD_transp_1"/>
    <property type="match status" value="1"/>
</dbReference>
<comment type="similarity">
    <text evidence="7">Belongs to the binding-protein-dependent transport system permease family.</text>
</comment>
<feature type="transmembrane region" description="Helical" evidence="7">
    <location>
        <begin position="146"/>
        <end position="165"/>
    </location>
</feature>
<feature type="transmembrane region" description="Helical" evidence="7">
    <location>
        <begin position="31"/>
        <end position="52"/>
    </location>
</feature>
<feature type="transmembrane region" description="Helical" evidence="7">
    <location>
        <begin position="80"/>
        <end position="106"/>
    </location>
</feature>
<evidence type="ECO:0000256" key="5">
    <source>
        <dbReference type="ARBA" id="ARBA00022989"/>
    </source>
</evidence>
<protein>
    <submittedName>
        <fullName evidence="9">ABC transporter permease</fullName>
    </submittedName>
</protein>
<keyword evidence="10" id="KW-1185">Reference proteome</keyword>
<dbReference type="CDD" id="cd06261">
    <property type="entry name" value="TM_PBP2"/>
    <property type="match status" value="1"/>
</dbReference>
<dbReference type="InterPro" id="IPR000515">
    <property type="entry name" value="MetI-like"/>
</dbReference>
<dbReference type="PROSITE" id="PS50928">
    <property type="entry name" value="ABC_TM1"/>
    <property type="match status" value="1"/>
</dbReference>
<organism evidence="9 10">
    <name type="scientific">Seohaeicola nanhaiensis</name>
    <dbReference type="NCBI Taxonomy" id="1387282"/>
    <lineage>
        <taxon>Bacteria</taxon>
        <taxon>Pseudomonadati</taxon>
        <taxon>Pseudomonadota</taxon>
        <taxon>Alphaproteobacteria</taxon>
        <taxon>Rhodobacterales</taxon>
        <taxon>Roseobacteraceae</taxon>
        <taxon>Seohaeicola</taxon>
    </lineage>
</organism>
<accession>A0ABV9KCS8</accession>
<keyword evidence="3" id="KW-1003">Cell membrane</keyword>
<dbReference type="PANTHER" id="PTHR30151">
    <property type="entry name" value="ALKANE SULFONATE ABC TRANSPORTER-RELATED, MEMBRANE SUBUNIT"/>
    <property type="match status" value="1"/>
</dbReference>